<keyword evidence="2" id="KW-1185">Reference proteome</keyword>
<evidence type="ECO:0000313" key="1">
    <source>
        <dbReference type="EMBL" id="CAI9286032.1"/>
    </source>
</evidence>
<dbReference type="EMBL" id="OX465081">
    <property type="protein sequence ID" value="CAI9286032.1"/>
    <property type="molecule type" value="Genomic_DNA"/>
</dbReference>
<proteinExistence type="predicted"/>
<reference evidence="1" key="1">
    <citation type="submission" date="2023-04" db="EMBL/GenBank/DDBJ databases">
        <authorList>
            <person name="Vijverberg K."/>
            <person name="Xiong W."/>
            <person name="Schranz E."/>
        </authorList>
    </citation>
    <scope>NUCLEOTIDE SEQUENCE</scope>
</reference>
<accession>A0AA36E8D5</accession>
<dbReference type="Pfam" id="PF12049">
    <property type="entry name" value="DUF3531"/>
    <property type="match status" value="1"/>
</dbReference>
<dbReference type="AlphaFoldDB" id="A0AA36E8D5"/>
<name>A0AA36E8D5_LACSI</name>
<evidence type="ECO:0000313" key="2">
    <source>
        <dbReference type="Proteomes" id="UP001177003"/>
    </source>
</evidence>
<dbReference type="PANTHER" id="PTHR46737">
    <property type="entry name" value="OS02G0827600 PROTEIN"/>
    <property type="match status" value="1"/>
</dbReference>
<sequence length="307" mass="35011">MMNVLQLSTIQLPLIFSSTFTQLNHINSSPNLFTSIKLRSSRKPCKYLVKAGENRPPKSTDLLTQIRELEAEGEDEDHDDNDLIDIDWDKVEDEFSPKGPFKGEGEEGMDYDKDPEFAEILGDSLDDPAKARSKIEERMKKKRDKILQRKTGSATPMRVTFNKFEFNSSYVWIEFYHAPLDKDIRMICDTIRSWHIVGRLGGCNSMNMQLSQSITDKRPSYDDILGANIEPTTFYNISDLEIQDNVARIWVDIGTSEPLLLDILINAMTQISSDHVGIKQMVFGGSEFENWSPSLTSEDEGYSVHKI</sequence>
<dbReference type="InterPro" id="IPR021920">
    <property type="entry name" value="DUF3531"/>
</dbReference>
<protein>
    <submittedName>
        <fullName evidence="1">Uncharacterized protein</fullName>
    </submittedName>
</protein>
<dbReference type="Proteomes" id="UP001177003">
    <property type="component" value="Chromosome 5"/>
</dbReference>
<dbReference type="PANTHER" id="PTHR46737:SF3">
    <property type="entry name" value="OXIDOREDUCTASE_TRANSITION METAL ION-BINDING PROTEIN (DUF3531)"/>
    <property type="match status" value="1"/>
</dbReference>
<organism evidence="1 2">
    <name type="scientific">Lactuca saligna</name>
    <name type="common">Willowleaf lettuce</name>
    <dbReference type="NCBI Taxonomy" id="75948"/>
    <lineage>
        <taxon>Eukaryota</taxon>
        <taxon>Viridiplantae</taxon>
        <taxon>Streptophyta</taxon>
        <taxon>Embryophyta</taxon>
        <taxon>Tracheophyta</taxon>
        <taxon>Spermatophyta</taxon>
        <taxon>Magnoliopsida</taxon>
        <taxon>eudicotyledons</taxon>
        <taxon>Gunneridae</taxon>
        <taxon>Pentapetalae</taxon>
        <taxon>asterids</taxon>
        <taxon>campanulids</taxon>
        <taxon>Asterales</taxon>
        <taxon>Asteraceae</taxon>
        <taxon>Cichorioideae</taxon>
        <taxon>Cichorieae</taxon>
        <taxon>Lactucinae</taxon>
        <taxon>Lactuca</taxon>
    </lineage>
</organism>
<gene>
    <name evidence="1" type="ORF">LSALG_LOCUS25470</name>
</gene>